<dbReference type="AlphaFoldDB" id="A0A919JFU6"/>
<sequence length="266" mass="27509">MTAVQTTPIAAPGAAPGAPVRRTGIPLARLTRIELRKLADTRSGLWLLIVIGLAAAGTTAIMLAASPDAEQTFAGLLSFGLLPASVLLPVLGILSMTSEWSQRTALTTFTLTPTRGRVVAAKLVAAVLIAVATTVAAAALCAVGNLIAIGTGGDGSWRLGPGLAGQLLVNQVVFVLMGSAFGALLMNSPLAIVLYFAIPTAWSVLGEMVRWLRTAAGWVDINLTSVPLSEPGMTGGQWARFAVAALVWVVLPLILGTVRVLRREVS</sequence>
<name>A0A919JFU6_9ACTN</name>
<feature type="transmembrane region" description="Helical" evidence="1">
    <location>
        <begin position="123"/>
        <end position="147"/>
    </location>
</feature>
<evidence type="ECO:0000256" key="1">
    <source>
        <dbReference type="SAM" id="Phobius"/>
    </source>
</evidence>
<feature type="transmembrane region" description="Helical" evidence="1">
    <location>
        <begin position="238"/>
        <end position="261"/>
    </location>
</feature>
<dbReference type="EMBL" id="BOMQ01000027">
    <property type="protein sequence ID" value="GIE48893.1"/>
    <property type="molecule type" value="Genomic_DNA"/>
</dbReference>
<keyword evidence="1" id="KW-1133">Transmembrane helix</keyword>
<evidence type="ECO:0000313" key="2">
    <source>
        <dbReference type="EMBL" id="GIE48893.1"/>
    </source>
</evidence>
<feature type="transmembrane region" description="Helical" evidence="1">
    <location>
        <begin position="167"/>
        <end position="185"/>
    </location>
</feature>
<keyword evidence="1" id="KW-0812">Transmembrane</keyword>
<reference evidence="2" key="1">
    <citation type="submission" date="2021-01" db="EMBL/GenBank/DDBJ databases">
        <title>Whole genome shotgun sequence of Actinoplanes nipponensis NBRC 14063.</title>
        <authorList>
            <person name="Komaki H."/>
            <person name="Tamura T."/>
        </authorList>
    </citation>
    <scope>NUCLEOTIDE SEQUENCE</scope>
    <source>
        <strain evidence="2">NBRC 14063</strain>
    </source>
</reference>
<keyword evidence="3" id="KW-1185">Reference proteome</keyword>
<gene>
    <name evidence="2" type="ORF">Ani05nite_24270</name>
</gene>
<proteinExistence type="predicted"/>
<evidence type="ECO:0000313" key="3">
    <source>
        <dbReference type="Proteomes" id="UP000647172"/>
    </source>
</evidence>
<feature type="transmembrane region" description="Helical" evidence="1">
    <location>
        <begin position="72"/>
        <end position="94"/>
    </location>
</feature>
<comment type="caution">
    <text evidence="2">The sequence shown here is derived from an EMBL/GenBank/DDBJ whole genome shotgun (WGS) entry which is preliminary data.</text>
</comment>
<feature type="transmembrane region" description="Helical" evidence="1">
    <location>
        <begin position="192"/>
        <end position="212"/>
    </location>
</feature>
<keyword evidence="1" id="KW-0472">Membrane</keyword>
<accession>A0A919JFU6</accession>
<dbReference type="Proteomes" id="UP000647172">
    <property type="component" value="Unassembled WGS sequence"/>
</dbReference>
<dbReference type="RefSeq" id="WP_239129726.1">
    <property type="nucleotide sequence ID" value="NZ_BOMQ01000027.1"/>
</dbReference>
<feature type="transmembrane region" description="Helical" evidence="1">
    <location>
        <begin position="45"/>
        <end position="66"/>
    </location>
</feature>
<protein>
    <submittedName>
        <fullName evidence="2">Uncharacterized protein</fullName>
    </submittedName>
</protein>
<organism evidence="2 3">
    <name type="scientific">Actinoplanes nipponensis</name>
    <dbReference type="NCBI Taxonomy" id="135950"/>
    <lineage>
        <taxon>Bacteria</taxon>
        <taxon>Bacillati</taxon>
        <taxon>Actinomycetota</taxon>
        <taxon>Actinomycetes</taxon>
        <taxon>Micromonosporales</taxon>
        <taxon>Micromonosporaceae</taxon>
        <taxon>Actinoplanes</taxon>
    </lineage>
</organism>